<dbReference type="SUPFAM" id="SSF52374">
    <property type="entry name" value="Nucleotidylyl transferase"/>
    <property type="match status" value="1"/>
</dbReference>
<dbReference type="HAMAP" id="MF_00140_A">
    <property type="entry name" value="Trp_tRNA_synth_A"/>
    <property type="match status" value="1"/>
</dbReference>
<gene>
    <name evidence="8" type="primary">trpS</name>
    <name evidence="10" type="ORF">P0O24_04760</name>
</gene>
<dbReference type="NCBIfam" id="NF008926">
    <property type="entry name" value="PRK12285.1-3"/>
    <property type="match status" value="1"/>
</dbReference>
<comment type="caution">
    <text evidence="10">The sequence shown here is derived from an EMBL/GenBank/DDBJ whole genome shotgun (WGS) entry which is preliminary data.</text>
</comment>
<accession>A0ABT5XE25</accession>
<protein>
    <recommendedName>
        <fullName evidence="8">Tryptophan--tRNA ligase</fullName>
        <ecNumber evidence="8">6.1.1.2</ecNumber>
    </recommendedName>
    <alternativeName>
        <fullName evidence="8">Tryptophanyl-tRNA synthetase</fullName>
        <shortName evidence="8">TrpRS</shortName>
    </alternativeName>
</protein>
<dbReference type="GO" id="GO:0004830">
    <property type="term" value="F:tryptophan-tRNA ligase activity"/>
    <property type="evidence" value="ECO:0007669"/>
    <property type="project" value="UniProtKB-EC"/>
</dbReference>
<keyword evidence="4 8" id="KW-0547">Nucleotide-binding</keyword>
<evidence type="ECO:0000256" key="2">
    <source>
        <dbReference type="ARBA" id="ARBA00022490"/>
    </source>
</evidence>
<dbReference type="InterPro" id="IPR014729">
    <property type="entry name" value="Rossmann-like_a/b/a_fold"/>
</dbReference>
<evidence type="ECO:0000256" key="4">
    <source>
        <dbReference type="ARBA" id="ARBA00022741"/>
    </source>
</evidence>
<comment type="caution">
    <text evidence="8">Lacks conserved residue(s) required for the propagation of feature annotation.</text>
</comment>
<keyword evidence="2 8" id="KW-0963">Cytoplasm</keyword>
<dbReference type="RefSeq" id="WP_316968595.1">
    <property type="nucleotide sequence ID" value="NZ_JARFPL010000011.1"/>
</dbReference>
<dbReference type="InterPro" id="IPR002306">
    <property type="entry name" value="Trp-tRNA-ligase"/>
</dbReference>
<keyword evidence="11" id="KW-1185">Reference proteome</keyword>
<dbReference type="InterPro" id="IPR002305">
    <property type="entry name" value="aa-tRNA-synth_Ic"/>
</dbReference>
<sequence length="431" mass="48052">MATKLDPWGAVSIDDYSKLFEEFGISSFEEVLPQIDDPHLYMKRHIIFGHRDYQRVVEAMNEKRPFAVMSGFMPSGRVHLGGKMVMEEIIWHQKQGGDAFVAIADMEAHSVRGISWERCREMGIEEYVLSIIALGLEPSATIYFQSKRGAVRDLAFELASAARFSELAAIYGFSGETNVAHMVSVMVQSADILHPQLAENGGPKPVVIPVGSDQDAHIRLTRDLAGRMRKFLVEEREGYVSLRGKAAGPELIAAAEARLKEMGYRKVKKYEEHVDVFDAKDAGEVEEIARELEVEAGGYGFVPPASLYHRFMTGLTGGKMSSSRPESHIALTEDPEEAAKKVMRAVTGGRQSLAEQKKLGGEPEKCTVYELLIFHLSEDDGELGEVYDECKSGARTCGTCKKEAAERIRDFLVEHQREREAARERLSEYGL</sequence>
<dbReference type="Proteomes" id="UP001215956">
    <property type="component" value="Unassembled WGS sequence"/>
</dbReference>
<evidence type="ECO:0000256" key="8">
    <source>
        <dbReference type="HAMAP-Rule" id="MF_00140"/>
    </source>
</evidence>
<dbReference type="Pfam" id="PF00579">
    <property type="entry name" value="tRNA-synt_1b"/>
    <property type="match status" value="2"/>
</dbReference>
<evidence type="ECO:0000256" key="1">
    <source>
        <dbReference type="ARBA" id="ARBA00005594"/>
    </source>
</evidence>
<evidence type="ECO:0000256" key="6">
    <source>
        <dbReference type="ARBA" id="ARBA00022917"/>
    </source>
</evidence>
<evidence type="ECO:0000256" key="3">
    <source>
        <dbReference type="ARBA" id="ARBA00022598"/>
    </source>
</evidence>
<dbReference type="EMBL" id="JARFPL010000011">
    <property type="protein sequence ID" value="MDF0592888.1"/>
    <property type="molecule type" value="Genomic_DNA"/>
</dbReference>
<keyword evidence="5 8" id="KW-0067">ATP-binding</keyword>
<reference evidence="10 11" key="1">
    <citation type="submission" date="2023-03" db="EMBL/GenBank/DDBJ databases">
        <title>Whole genome sequencing of Methanotrichaceae archaeon M04Ac.</title>
        <authorList>
            <person name="Khomyakova M.A."/>
            <person name="Merkel A.Y."/>
            <person name="Slobodkin A.I."/>
        </authorList>
    </citation>
    <scope>NUCLEOTIDE SEQUENCE [LARGE SCALE GENOMIC DNA]</scope>
    <source>
        <strain evidence="10 11">M04Ac</strain>
    </source>
</reference>
<evidence type="ECO:0000256" key="5">
    <source>
        <dbReference type="ARBA" id="ARBA00022840"/>
    </source>
</evidence>
<organism evidence="10 11">
    <name type="scientific">Candidatus Methanocrinis alkalitolerans</name>
    <dbReference type="NCBI Taxonomy" id="3033395"/>
    <lineage>
        <taxon>Archaea</taxon>
        <taxon>Methanobacteriati</taxon>
        <taxon>Methanobacteriota</taxon>
        <taxon>Stenosarchaea group</taxon>
        <taxon>Methanomicrobia</taxon>
        <taxon>Methanotrichales</taxon>
        <taxon>Methanotrichaceae</taxon>
        <taxon>Methanocrinis</taxon>
    </lineage>
</organism>
<proteinExistence type="inferred from homology"/>
<evidence type="ECO:0000313" key="10">
    <source>
        <dbReference type="EMBL" id="MDF0592888.1"/>
    </source>
</evidence>
<dbReference type="PRINTS" id="PR01039">
    <property type="entry name" value="TRNASYNTHTRP"/>
</dbReference>
<evidence type="ECO:0000256" key="9">
    <source>
        <dbReference type="RuleBase" id="RU363036"/>
    </source>
</evidence>
<dbReference type="Gene3D" id="3.40.50.620">
    <property type="entry name" value="HUPs"/>
    <property type="match status" value="1"/>
</dbReference>
<keyword evidence="3 8" id="KW-0436">Ligase</keyword>
<comment type="catalytic activity">
    <reaction evidence="8">
        <text>tRNA(Trp) + L-tryptophan + ATP = L-tryptophyl-tRNA(Trp) + AMP + diphosphate + H(+)</text>
        <dbReference type="Rhea" id="RHEA:24080"/>
        <dbReference type="Rhea" id="RHEA-COMP:9671"/>
        <dbReference type="Rhea" id="RHEA-COMP:9705"/>
        <dbReference type="ChEBI" id="CHEBI:15378"/>
        <dbReference type="ChEBI" id="CHEBI:30616"/>
        <dbReference type="ChEBI" id="CHEBI:33019"/>
        <dbReference type="ChEBI" id="CHEBI:57912"/>
        <dbReference type="ChEBI" id="CHEBI:78442"/>
        <dbReference type="ChEBI" id="CHEBI:78535"/>
        <dbReference type="ChEBI" id="CHEBI:456215"/>
        <dbReference type="EC" id="6.1.1.2"/>
    </reaction>
</comment>
<evidence type="ECO:0000256" key="7">
    <source>
        <dbReference type="ARBA" id="ARBA00023146"/>
    </source>
</evidence>
<dbReference type="Gene3D" id="1.10.240.10">
    <property type="entry name" value="Tyrosyl-Transfer RNA Synthetase"/>
    <property type="match status" value="1"/>
</dbReference>
<comment type="function">
    <text evidence="8">Catalyzes the attachment of tryptophan to tRNA(Trp).</text>
</comment>
<comment type="subcellular location">
    <subcellularLocation>
        <location evidence="8">Cytoplasm</location>
    </subcellularLocation>
</comment>
<keyword evidence="6 8" id="KW-0648">Protein biosynthesis</keyword>
<dbReference type="EC" id="6.1.1.2" evidence="8"/>
<comment type="similarity">
    <text evidence="1 8 9">Belongs to the class-I aminoacyl-tRNA synthetase family.</text>
</comment>
<dbReference type="PANTHER" id="PTHR10055:SF5">
    <property type="entry name" value="TRYPTOPHAN--TRNA LIGASE"/>
    <property type="match status" value="1"/>
</dbReference>
<evidence type="ECO:0000313" key="11">
    <source>
        <dbReference type="Proteomes" id="UP001215956"/>
    </source>
</evidence>
<feature type="short sequence motif" description="'KMSKS' region" evidence="8">
    <location>
        <begin position="319"/>
        <end position="323"/>
    </location>
</feature>
<keyword evidence="7 8" id="KW-0030">Aminoacyl-tRNA synthetase</keyword>
<name>A0ABT5XE25_9EURY</name>
<dbReference type="InterPro" id="IPR020653">
    <property type="entry name" value="Tryptophan-tRNA-ligase_arc"/>
</dbReference>
<dbReference type="PANTHER" id="PTHR10055">
    <property type="entry name" value="TRYPTOPHANYL-TRNA SYNTHETASE"/>
    <property type="match status" value="1"/>
</dbReference>